<dbReference type="EMBL" id="CAAJGR010000128">
    <property type="protein sequence ID" value="VHO05492.1"/>
    <property type="molecule type" value="Genomic_DNA"/>
</dbReference>
<dbReference type="AlphaFoldDB" id="A0A486XUY9"/>
<sequence>MSGLRRITKKYLVKDNISKFSAGLECDGDNKKRSLFINKDRFLLTDG</sequence>
<name>A0A486XUY9_9GAMM</name>
<evidence type="ECO:0000313" key="1">
    <source>
        <dbReference type="EMBL" id="VHO05492.1"/>
    </source>
</evidence>
<protein>
    <submittedName>
        <fullName evidence="1">Uncharacterized protein</fullName>
    </submittedName>
</protein>
<organism evidence="1">
    <name type="scientific">Rheinheimera sp. BAL341</name>
    <dbReference type="NCBI Taxonomy" id="1708203"/>
    <lineage>
        <taxon>Bacteria</taxon>
        <taxon>Pseudomonadati</taxon>
        <taxon>Pseudomonadota</taxon>
        <taxon>Gammaproteobacteria</taxon>
        <taxon>Chromatiales</taxon>
        <taxon>Chromatiaceae</taxon>
        <taxon>Rheinheimera</taxon>
    </lineage>
</organism>
<accession>A0A486XUY9</accession>
<gene>
    <name evidence="1" type="ORF">BAL341_2576</name>
</gene>
<reference evidence="1" key="1">
    <citation type="submission" date="2019-04" db="EMBL/GenBank/DDBJ databases">
        <authorList>
            <person name="Brambilla D."/>
        </authorList>
    </citation>
    <scope>NUCLEOTIDE SEQUENCE</scope>
    <source>
        <strain evidence="1">BAL1</strain>
    </source>
</reference>
<proteinExistence type="predicted"/>